<protein>
    <recommendedName>
        <fullName evidence="2">RING-type E3 ubiquitin transferase</fullName>
        <ecNumber evidence="2">2.3.2.27</ecNumber>
    </recommendedName>
</protein>
<organism evidence="5 6">
    <name type="scientific">Arachis hypogaea</name>
    <name type="common">Peanut</name>
    <dbReference type="NCBI Taxonomy" id="3818"/>
    <lineage>
        <taxon>Eukaryota</taxon>
        <taxon>Viridiplantae</taxon>
        <taxon>Streptophyta</taxon>
        <taxon>Embryophyta</taxon>
        <taxon>Tracheophyta</taxon>
        <taxon>Spermatophyta</taxon>
        <taxon>Magnoliopsida</taxon>
        <taxon>eudicotyledons</taxon>
        <taxon>Gunneridae</taxon>
        <taxon>Pentapetalae</taxon>
        <taxon>rosids</taxon>
        <taxon>fabids</taxon>
        <taxon>Fabales</taxon>
        <taxon>Fabaceae</taxon>
        <taxon>Papilionoideae</taxon>
        <taxon>50 kb inversion clade</taxon>
        <taxon>dalbergioids sensu lato</taxon>
        <taxon>Dalbergieae</taxon>
        <taxon>Pterocarpus clade</taxon>
        <taxon>Arachis</taxon>
    </lineage>
</organism>
<dbReference type="Pfam" id="PF00582">
    <property type="entry name" value="Usp"/>
    <property type="match status" value="1"/>
</dbReference>
<evidence type="ECO:0000256" key="1">
    <source>
        <dbReference type="ARBA" id="ARBA00000900"/>
    </source>
</evidence>
<evidence type="ECO:0000259" key="4">
    <source>
        <dbReference type="Pfam" id="PF00582"/>
    </source>
</evidence>
<dbReference type="InterPro" id="IPR014729">
    <property type="entry name" value="Rossmann-like_a/b/a_fold"/>
</dbReference>
<comment type="caution">
    <text evidence="5">The sequence shown here is derived from an EMBL/GenBank/DDBJ whole genome shotgun (WGS) entry which is preliminary data.</text>
</comment>
<name>A0A445DSQ1_ARAHY</name>
<dbReference type="Gene3D" id="3.40.50.620">
    <property type="entry name" value="HUPs"/>
    <property type="match status" value="1"/>
</dbReference>
<dbReference type="EC" id="2.3.2.27" evidence="2"/>
<keyword evidence="6" id="KW-1185">Reference proteome</keyword>
<feature type="domain" description="UspA" evidence="4">
    <location>
        <begin position="9"/>
        <end position="124"/>
    </location>
</feature>
<gene>
    <name evidence="5" type="ORF">Ahy_A03g012182</name>
</gene>
<accession>A0A445DSQ1</accession>
<keyword evidence="3" id="KW-0833">Ubl conjugation pathway</keyword>
<sequence>MWRDYARGHVAIAVDNKEPNKLALRWALVKRNFIDVNPVILIHVVRTPPTDTYSLIFDIHQAQSDDEVMEMLIPHRSYCTERNVQYEVVIVRDENVAAGILEYVSSQVDIRVLVLGSSTKRSRKSALSRIFKKKKNREDDVEIETTVLKWLPPHFRVHVIYKGNMTSYWDNLAAQRYKYRRLSSLNRNLRVRINNYPEVELDYEENNNPPLSFGNESPDNNDSISFYENLHSRQTVGGSSSSNNLNSDDDEPLFLLDKMEDEVIRQEAVGPKKAIMEFYHKAQISKQKLMNNELKGCNMKQEQIMKEAESEKVLKSEAAIEEVERLAEQVVGENRMSEAQAKAVMEADSMQKLFDALHQSQTFLKYQNLLIPLLGLLQLLCLFVKAPGELQYLLPQIDIVLQIDEPTSGRGG</sequence>
<evidence type="ECO:0000313" key="5">
    <source>
        <dbReference type="EMBL" id="RYR66212.1"/>
    </source>
</evidence>
<dbReference type="GO" id="GO:0061630">
    <property type="term" value="F:ubiquitin protein ligase activity"/>
    <property type="evidence" value="ECO:0007669"/>
    <property type="project" value="UniProtKB-EC"/>
</dbReference>
<dbReference type="STRING" id="3818.A0A445DSQ1"/>
<evidence type="ECO:0000256" key="2">
    <source>
        <dbReference type="ARBA" id="ARBA00012483"/>
    </source>
</evidence>
<dbReference type="PANTHER" id="PTHR45647">
    <property type="entry name" value="OS02G0152300 PROTEIN"/>
    <property type="match status" value="1"/>
</dbReference>
<dbReference type="SUPFAM" id="SSF52402">
    <property type="entry name" value="Adenine nucleotide alpha hydrolases-like"/>
    <property type="match status" value="1"/>
</dbReference>
<comment type="catalytic activity">
    <reaction evidence="1">
        <text>S-ubiquitinyl-[E2 ubiquitin-conjugating enzyme]-L-cysteine + [acceptor protein]-L-lysine = [E2 ubiquitin-conjugating enzyme]-L-cysteine + N(6)-ubiquitinyl-[acceptor protein]-L-lysine.</text>
        <dbReference type="EC" id="2.3.2.27"/>
    </reaction>
</comment>
<dbReference type="Proteomes" id="UP000289738">
    <property type="component" value="Chromosome A03"/>
</dbReference>
<dbReference type="PANTHER" id="PTHR45647:SF25">
    <property type="entry name" value="ADENINE NUCLEOTIDE ALPHA HYDROLASES-LIKE SUPERFAMILY PROTEIN"/>
    <property type="match status" value="1"/>
</dbReference>
<dbReference type="InterPro" id="IPR051348">
    <property type="entry name" value="U-box_ubiquitin_ligases"/>
</dbReference>
<proteinExistence type="predicted"/>
<reference evidence="5 6" key="1">
    <citation type="submission" date="2019-01" db="EMBL/GenBank/DDBJ databases">
        <title>Sequencing of cultivated peanut Arachis hypogaea provides insights into genome evolution and oil improvement.</title>
        <authorList>
            <person name="Chen X."/>
        </authorList>
    </citation>
    <scope>NUCLEOTIDE SEQUENCE [LARGE SCALE GENOMIC DNA]</scope>
    <source>
        <strain evidence="6">cv. Fuhuasheng</strain>
        <tissue evidence="5">Leaves</tissue>
    </source>
</reference>
<dbReference type="EMBL" id="SDMP01000003">
    <property type="protein sequence ID" value="RYR66212.1"/>
    <property type="molecule type" value="Genomic_DNA"/>
</dbReference>
<dbReference type="InterPro" id="IPR006016">
    <property type="entry name" value="UspA"/>
</dbReference>
<dbReference type="AlphaFoldDB" id="A0A445DSQ1"/>
<evidence type="ECO:0000313" key="6">
    <source>
        <dbReference type="Proteomes" id="UP000289738"/>
    </source>
</evidence>
<evidence type="ECO:0000256" key="3">
    <source>
        <dbReference type="ARBA" id="ARBA00022786"/>
    </source>
</evidence>